<dbReference type="InterPro" id="IPR017896">
    <property type="entry name" value="4Fe4S_Fe-S-bd"/>
</dbReference>
<evidence type="ECO:0000313" key="9">
    <source>
        <dbReference type="Proteomes" id="UP000034954"/>
    </source>
</evidence>
<protein>
    <recommendedName>
        <fullName evidence="6">Ferredoxin</fullName>
    </recommendedName>
</protein>
<dbReference type="GO" id="GO:0051536">
    <property type="term" value="F:iron-sulfur cluster binding"/>
    <property type="evidence" value="ECO:0007669"/>
    <property type="project" value="UniProtKB-KW"/>
</dbReference>
<evidence type="ECO:0000256" key="1">
    <source>
        <dbReference type="ARBA" id="ARBA00022448"/>
    </source>
</evidence>
<feature type="domain" description="4Fe-4S ferredoxin-type" evidence="7">
    <location>
        <begin position="1"/>
        <end position="29"/>
    </location>
</feature>
<dbReference type="PANTHER" id="PTHR36923">
    <property type="entry name" value="FERREDOXIN"/>
    <property type="match status" value="1"/>
</dbReference>
<keyword evidence="3 6" id="KW-0249">Electron transport</keyword>
<dbReference type="Proteomes" id="UP000034954">
    <property type="component" value="Unassembled WGS sequence"/>
</dbReference>
<dbReference type="PRINTS" id="PR00352">
    <property type="entry name" value="3FE4SFRDOXIN"/>
</dbReference>
<evidence type="ECO:0000256" key="5">
    <source>
        <dbReference type="ARBA" id="ARBA00023014"/>
    </source>
</evidence>
<name>A0A0M2UV26_9BACT</name>
<dbReference type="EMBL" id="LAQJ01000232">
    <property type="protein sequence ID" value="KKO18841.1"/>
    <property type="molecule type" value="Genomic_DNA"/>
</dbReference>
<sequence>MRAKVDPDICTGCELCTQTCPEVFYMKGDVAEAKNADVPAGSEDLCRQAAEECPVEAIIIQD</sequence>
<evidence type="ECO:0000256" key="2">
    <source>
        <dbReference type="ARBA" id="ARBA00022723"/>
    </source>
</evidence>
<evidence type="ECO:0000259" key="7">
    <source>
        <dbReference type="PROSITE" id="PS51379"/>
    </source>
</evidence>
<reference evidence="8 9" key="1">
    <citation type="journal article" date="2013" name="BMC Microbiol.">
        <title>Identification of the type II cytochrome c maturation pathway in anammox bacteria by comparative genomics.</title>
        <authorList>
            <person name="Ferousi C."/>
            <person name="Speth D.R."/>
            <person name="Reimann J."/>
            <person name="Op den Camp H.J."/>
            <person name="Allen J.W."/>
            <person name="Keltjens J.T."/>
            <person name="Jetten M.S."/>
        </authorList>
    </citation>
    <scope>NUCLEOTIDE SEQUENCE [LARGE SCALE GENOMIC DNA]</scope>
    <source>
        <strain evidence="8">RU1</strain>
    </source>
</reference>
<dbReference type="GO" id="GO:0005506">
    <property type="term" value="F:iron ion binding"/>
    <property type="evidence" value="ECO:0007669"/>
    <property type="project" value="UniProtKB-UniRule"/>
</dbReference>
<evidence type="ECO:0000256" key="4">
    <source>
        <dbReference type="ARBA" id="ARBA00023004"/>
    </source>
</evidence>
<dbReference type="SUPFAM" id="SSF54862">
    <property type="entry name" value="4Fe-4S ferredoxins"/>
    <property type="match status" value="1"/>
</dbReference>
<keyword evidence="2 6" id="KW-0479">Metal-binding</keyword>
<evidence type="ECO:0000256" key="3">
    <source>
        <dbReference type="ARBA" id="ARBA00022982"/>
    </source>
</evidence>
<dbReference type="PROSITE" id="PS00198">
    <property type="entry name" value="4FE4S_FER_1"/>
    <property type="match status" value="1"/>
</dbReference>
<accession>A0A0M2UV26</accession>
<organism evidence="8 9">
    <name type="scientific">Candidatus Brocadia fulgida</name>
    <dbReference type="NCBI Taxonomy" id="380242"/>
    <lineage>
        <taxon>Bacteria</taxon>
        <taxon>Pseudomonadati</taxon>
        <taxon>Planctomycetota</taxon>
        <taxon>Candidatus Brocadiia</taxon>
        <taxon>Candidatus Brocadiales</taxon>
        <taxon>Candidatus Brocadiaceae</taxon>
        <taxon>Candidatus Brocadia</taxon>
    </lineage>
</organism>
<proteinExistence type="predicted"/>
<dbReference type="Pfam" id="PF13370">
    <property type="entry name" value="Fer4_13"/>
    <property type="match status" value="1"/>
</dbReference>
<dbReference type="PROSITE" id="PS51379">
    <property type="entry name" value="4FE4S_FER_2"/>
    <property type="match status" value="1"/>
</dbReference>
<dbReference type="InterPro" id="IPR017900">
    <property type="entry name" value="4Fe4S_Fe_S_CS"/>
</dbReference>
<keyword evidence="4 6" id="KW-0408">Iron</keyword>
<dbReference type="InterPro" id="IPR051269">
    <property type="entry name" value="Fe-S_cluster_ET"/>
</dbReference>
<dbReference type="InterPro" id="IPR001080">
    <property type="entry name" value="3Fe4S_ferredoxin"/>
</dbReference>
<comment type="caution">
    <text evidence="8">The sequence shown here is derived from an EMBL/GenBank/DDBJ whole genome shotgun (WGS) entry which is preliminary data.</text>
</comment>
<dbReference type="Gene3D" id="3.30.70.20">
    <property type="match status" value="1"/>
</dbReference>
<dbReference type="GO" id="GO:0009055">
    <property type="term" value="F:electron transfer activity"/>
    <property type="evidence" value="ECO:0007669"/>
    <property type="project" value="UniProtKB-UniRule"/>
</dbReference>
<comment type="function">
    <text evidence="6">Ferredoxins are iron-sulfur proteins that transfer electrons in a wide variety of metabolic reactions.</text>
</comment>
<dbReference type="AlphaFoldDB" id="A0A0M2UV26"/>
<keyword evidence="5 6" id="KW-0411">Iron-sulfur</keyword>
<keyword evidence="9" id="KW-1185">Reference proteome</keyword>
<evidence type="ECO:0000256" key="6">
    <source>
        <dbReference type="RuleBase" id="RU368020"/>
    </source>
</evidence>
<keyword evidence="1 6" id="KW-0813">Transport</keyword>
<gene>
    <name evidence="8" type="ORF">BROFUL_02434</name>
</gene>
<evidence type="ECO:0000313" key="8">
    <source>
        <dbReference type="EMBL" id="KKO18841.1"/>
    </source>
</evidence>
<dbReference type="PANTHER" id="PTHR36923:SF3">
    <property type="entry name" value="FERREDOXIN"/>
    <property type="match status" value="1"/>
</dbReference>